<accession>A0ABV0TCR2</accession>
<evidence type="ECO:0000313" key="1">
    <source>
        <dbReference type="EMBL" id="MEQ2230702.1"/>
    </source>
</evidence>
<gene>
    <name evidence="1" type="ORF">ILYODFUR_032126</name>
</gene>
<protein>
    <recommendedName>
        <fullName evidence="3">Vomeronasal type-1 receptor</fullName>
    </recommendedName>
</protein>
<evidence type="ECO:0008006" key="3">
    <source>
        <dbReference type="Google" id="ProtNLM"/>
    </source>
</evidence>
<name>A0ABV0TCR2_9TELE</name>
<proteinExistence type="predicted"/>
<dbReference type="EMBL" id="JAHRIQ010028309">
    <property type="protein sequence ID" value="MEQ2230702.1"/>
    <property type="molecule type" value="Genomic_DNA"/>
</dbReference>
<feature type="non-terminal residue" evidence="1">
    <location>
        <position position="1"/>
    </location>
</feature>
<organism evidence="1 2">
    <name type="scientific">Ilyodon furcidens</name>
    <name type="common">goldbreast splitfin</name>
    <dbReference type="NCBI Taxonomy" id="33524"/>
    <lineage>
        <taxon>Eukaryota</taxon>
        <taxon>Metazoa</taxon>
        <taxon>Chordata</taxon>
        <taxon>Craniata</taxon>
        <taxon>Vertebrata</taxon>
        <taxon>Euteleostomi</taxon>
        <taxon>Actinopterygii</taxon>
        <taxon>Neopterygii</taxon>
        <taxon>Teleostei</taxon>
        <taxon>Neoteleostei</taxon>
        <taxon>Acanthomorphata</taxon>
        <taxon>Ovalentaria</taxon>
        <taxon>Atherinomorphae</taxon>
        <taxon>Cyprinodontiformes</taxon>
        <taxon>Goodeidae</taxon>
        <taxon>Ilyodon</taxon>
    </lineage>
</organism>
<comment type="caution">
    <text evidence="1">The sequence shown here is derived from an EMBL/GenBank/DDBJ whole genome shotgun (WGS) entry which is preliminary data.</text>
</comment>
<keyword evidence="2" id="KW-1185">Reference proteome</keyword>
<reference evidence="1 2" key="1">
    <citation type="submission" date="2021-06" db="EMBL/GenBank/DDBJ databases">
        <authorList>
            <person name="Palmer J.M."/>
        </authorList>
    </citation>
    <scope>NUCLEOTIDE SEQUENCE [LARGE SCALE GENOMIC DNA]</scope>
    <source>
        <strain evidence="2">if_2019</strain>
        <tissue evidence="1">Muscle</tissue>
    </source>
</reference>
<dbReference type="Proteomes" id="UP001482620">
    <property type="component" value="Unassembled WGS sequence"/>
</dbReference>
<sequence>RVCRFASVLSHTDSAVKPAAQPLEQHFPHEFIWRFSRGFITIAALDFSLHILFYTSPKHS</sequence>
<evidence type="ECO:0000313" key="2">
    <source>
        <dbReference type="Proteomes" id="UP001482620"/>
    </source>
</evidence>